<dbReference type="OrthoDB" id="9807210at2"/>
<accession>A0A1H3VM57</accession>
<dbReference type="AlphaFoldDB" id="A0A1H3VM57"/>
<dbReference type="InterPro" id="IPR050287">
    <property type="entry name" value="MTA/SAH_deaminase"/>
</dbReference>
<dbReference type="InterPro" id="IPR006680">
    <property type="entry name" value="Amidohydro-rel"/>
</dbReference>
<dbReference type="RefSeq" id="WP_091392384.1">
    <property type="nucleotide sequence ID" value="NZ_FNQY01000001.1"/>
</dbReference>
<dbReference type="Gene3D" id="3.20.20.140">
    <property type="entry name" value="Metal-dependent hydrolases"/>
    <property type="match status" value="1"/>
</dbReference>
<sequence length="409" mass="45144">MSITYPDHPNEPIRLRPTYSVTADYIFDGYRLWPEAVLNIGDRDQVLSLVTDPDANTKQKATSYQGIITPGFINAHCHLELSHLKGAIEKGTGLPGFAGKVMQLRRYDKNVILRQIAAADRAMWENGIQAVGDICNTTDSLAEKNSTKIRYRNFIECLGFLPEQAEARFNYAHQVWMSFYQQNKASSLVPHAPYSVSKPLFEKICAALSENAGEKNRVLSMHNQESEAENAFFVSKTGDFMPFYQNLGADISFFTPSGKSSLLTVLPELAVPGSQVLLVHNTFTQKEDVAAIKEQGVGTGQDFYFVLCPGANLYIEGRLPDIPLLLQSGIPLTLGTDSLGSNDQLSIAAELQHIKMAYPEIPNETLLGWATLNGARALGFDQQLGSFEPGKSPGILLLDQQLAFIKRIL</sequence>
<dbReference type="Pfam" id="PF01979">
    <property type="entry name" value="Amidohydro_1"/>
    <property type="match status" value="1"/>
</dbReference>
<gene>
    <name evidence="3" type="ORF">SAMN05192529_101276</name>
</gene>
<name>A0A1H3VM57_9BACT</name>
<dbReference type="GO" id="GO:0016787">
    <property type="term" value="F:hydrolase activity"/>
    <property type="evidence" value="ECO:0007669"/>
    <property type="project" value="UniProtKB-KW"/>
</dbReference>
<keyword evidence="4" id="KW-1185">Reference proteome</keyword>
<organism evidence="3 4">
    <name type="scientific">Arachidicoccus rhizosphaerae</name>
    <dbReference type="NCBI Taxonomy" id="551991"/>
    <lineage>
        <taxon>Bacteria</taxon>
        <taxon>Pseudomonadati</taxon>
        <taxon>Bacteroidota</taxon>
        <taxon>Chitinophagia</taxon>
        <taxon>Chitinophagales</taxon>
        <taxon>Chitinophagaceae</taxon>
        <taxon>Arachidicoccus</taxon>
    </lineage>
</organism>
<protein>
    <submittedName>
        <fullName evidence="3">Cytosine/adenosine deaminase</fullName>
    </submittedName>
</protein>
<evidence type="ECO:0000313" key="3">
    <source>
        <dbReference type="EMBL" id="SDZ75866.1"/>
    </source>
</evidence>
<feature type="domain" description="Amidohydrolase-related" evidence="2">
    <location>
        <begin position="67"/>
        <end position="399"/>
    </location>
</feature>
<proteinExistence type="predicted"/>
<evidence type="ECO:0000256" key="1">
    <source>
        <dbReference type="ARBA" id="ARBA00022801"/>
    </source>
</evidence>
<dbReference type="InterPro" id="IPR032466">
    <property type="entry name" value="Metal_Hydrolase"/>
</dbReference>
<keyword evidence="1" id="KW-0378">Hydrolase</keyword>
<dbReference type="Proteomes" id="UP000199041">
    <property type="component" value="Unassembled WGS sequence"/>
</dbReference>
<dbReference type="EMBL" id="FNQY01000001">
    <property type="protein sequence ID" value="SDZ75866.1"/>
    <property type="molecule type" value="Genomic_DNA"/>
</dbReference>
<dbReference type="PANTHER" id="PTHR43794">
    <property type="entry name" value="AMINOHYDROLASE SSNA-RELATED"/>
    <property type="match status" value="1"/>
</dbReference>
<reference evidence="3 4" key="1">
    <citation type="submission" date="2016-10" db="EMBL/GenBank/DDBJ databases">
        <authorList>
            <person name="de Groot N.N."/>
        </authorList>
    </citation>
    <scope>NUCLEOTIDE SEQUENCE [LARGE SCALE GENOMIC DNA]</scope>
    <source>
        <strain evidence="3 4">Vu-144</strain>
    </source>
</reference>
<evidence type="ECO:0000313" key="4">
    <source>
        <dbReference type="Proteomes" id="UP000199041"/>
    </source>
</evidence>
<dbReference type="STRING" id="551991.SAMN05192529_101276"/>
<evidence type="ECO:0000259" key="2">
    <source>
        <dbReference type="Pfam" id="PF01979"/>
    </source>
</evidence>
<dbReference type="PANTHER" id="PTHR43794:SF11">
    <property type="entry name" value="AMIDOHYDROLASE-RELATED DOMAIN-CONTAINING PROTEIN"/>
    <property type="match status" value="1"/>
</dbReference>
<dbReference type="SUPFAM" id="SSF51556">
    <property type="entry name" value="Metallo-dependent hydrolases"/>
    <property type="match status" value="1"/>
</dbReference>